<dbReference type="RefSeq" id="WP_380137597.1">
    <property type="nucleotide sequence ID" value="NZ_JBHLUI010000008.1"/>
</dbReference>
<proteinExistence type="predicted"/>
<name>A0ABV5LV51_9ACTN</name>
<organism evidence="2 3">
    <name type="scientific">Kineococcus gynurae</name>
    <dbReference type="NCBI Taxonomy" id="452979"/>
    <lineage>
        <taxon>Bacteria</taxon>
        <taxon>Bacillati</taxon>
        <taxon>Actinomycetota</taxon>
        <taxon>Actinomycetes</taxon>
        <taxon>Kineosporiales</taxon>
        <taxon>Kineosporiaceae</taxon>
        <taxon>Kineococcus</taxon>
    </lineage>
</organism>
<evidence type="ECO:0000313" key="2">
    <source>
        <dbReference type="EMBL" id="MFB9377973.1"/>
    </source>
</evidence>
<evidence type="ECO:0000256" key="1">
    <source>
        <dbReference type="SAM" id="MobiDB-lite"/>
    </source>
</evidence>
<accession>A0ABV5LV51</accession>
<gene>
    <name evidence="2" type="ORF">ACFFVI_13455</name>
</gene>
<feature type="region of interest" description="Disordered" evidence="1">
    <location>
        <begin position="1"/>
        <end position="30"/>
    </location>
</feature>
<comment type="caution">
    <text evidence="2">The sequence shown here is derived from an EMBL/GenBank/DDBJ whole genome shotgun (WGS) entry which is preliminary data.</text>
</comment>
<dbReference type="Pfam" id="PF13830">
    <property type="entry name" value="DUF4192"/>
    <property type="match status" value="1"/>
</dbReference>
<reference evidence="2 3" key="1">
    <citation type="submission" date="2024-09" db="EMBL/GenBank/DDBJ databases">
        <authorList>
            <person name="Sun Q."/>
            <person name="Mori K."/>
        </authorList>
    </citation>
    <scope>NUCLEOTIDE SEQUENCE [LARGE SCALE GENOMIC DNA]</scope>
    <source>
        <strain evidence="2 3">TISTR 1856</strain>
    </source>
</reference>
<evidence type="ECO:0000313" key="3">
    <source>
        <dbReference type="Proteomes" id="UP001589748"/>
    </source>
</evidence>
<dbReference type="InterPro" id="IPR025447">
    <property type="entry name" value="DUF4192"/>
</dbReference>
<dbReference type="EMBL" id="JBHMDM010000007">
    <property type="protein sequence ID" value="MFB9377973.1"/>
    <property type="molecule type" value="Genomic_DNA"/>
</dbReference>
<keyword evidence="3" id="KW-1185">Reference proteome</keyword>
<protein>
    <submittedName>
        <fullName evidence="2">DUF4192 domain-containing protein</fullName>
    </submittedName>
</protein>
<sequence>MTHPPRHPLVGETDPDHPQPDHPQPVRLTGPDDLLAALPFRLGFHPRRSLVVLALAREDRDGPDELGLCARIDLPLPRDVDPAVRALVGPWTGPDAFSRRDDVAGLVLVAVDLPPPGADASSRDPVHAGGQQALRLTERLLREAGVEVRDVIRTWVDAEGTDRWRDRGCDEATPGCCGPGHVRTSGTAVAAEFVARGVVAAPRRADLVPDLRPLPAAHLRTAEQARSATTPLDVVLAEVLRCHRPGPRPAPEARRCGRLLAAAADGSLALAVVTALAGRGPVRPAPAALEGSLQLLHHLARHLTGVDSGGLLAAAAFVAWWGGRGVLAGTTAEEALLRDPGNLLAADVLDRLARGTPPVWAAREG</sequence>
<dbReference type="Proteomes" id="UP001589748">
    <property type="component" value="Unassembled WGS sequence"/>
</dbReference>